<dbReference type="InParanoid" id="A0A6P7HME2"/>
<feature type="compositionally biased region" description="Acidic residues" evidence="4">
    <location>
        <begin position="1107"/>
        <end position="1119"/>
    </location>
</feature>
<dbReference type="GO" id="GO:0000978">
    <property type="term" value="F:RNA polymerase II cis-regulatory region sequence-specific DNA binding"/>
    <property type="evidence" value="ECO:0007669"/>
    <property type="project" value="TreeGrafter"/>
</dbReference>
<feature type="coiled-coil region" evidence="3">
    <location>
        <begin position="379"/>
        <end position="549"/>
    </location>
</feature>
<accession>A0A6P7HME2</accession>
<feature type="compositionally biased region" description="Basic and acidic residues" evidence="4">
    <location>
        <begin position="1247"/>
        <end position="1258"/>
    </location>
</feature>
<evidence type="ECO:0000256" key="4">
    <source>
        <dbReference type="SAM" id="MobiDB-lite"/>
    </source>
</evidence>
<feature type="compositionally biased region" description="Basic and acidic residues" evidence="4">
    <location>
        <begin position="855"/>
        <end position="881"/>
    </location>
</feature>
<feature type="compositionally biased region" description="Polar residues" evidence="4">
    <location>
        <begin position="764"/>
        <end position="776"/>
    </location>
</feature>
<feature type="compositionally biased region" description="Basic and acidic residues" evidence="4">
    <location>
        <begin position="1218"/>
        <end position="1237"/>
    </location>
</feature>
<dbReference type="PANTHER" id="PTHR19212">
    <property type="entry name" value="LEUCINE RICH REPEAT IN FLII INTERACTING PROTEIN"/>
    <property type="match status" value="1"/>
</dbReference>
<feature type="compositionally biased region" description="Basic and acidic residues" evidence="4">
    <location>
        <begin position="945"/>
        <end position="960"/>
    </location>
</feature>
<feature type="compositionally biased region" description="Basic and acidic residues" evidence="4">
    <location>
        <begin position="1045"/>
        <end position="1056"/>
    </location>
</feature>
<sequence length="1435" mass="158750">MGTQGTGRKRSTKKERSTAEDDALNLIAREAEARLAAKRAARAEAREIRMKELERQQKEIFQVQKKYYGLNTTVDDRVDGKWGDIEQWMEDSERYSRSSRIHTLSDDDERMSVGSRGSARSDLDAVGAYGGGGSTLHKKSKKKKKHKHKDRDKNGYDDDYSVISSRCSRLSDESRVSRASRLDLTNSVLSEDSRVSRSSRLDLQPASYASSDLYSLNGLSSSRNPGSAFSGYQSSLYEDSLCSGSRRVAGSGSHPLEYSSYRSSGSRASSRASSARASPVDNCSSVASILRSAASSSALPRDLDDVTIPDFSDVSRFVPTGGRISDVEDRDYLEKGSRAASALTAATLTSLGGTSSRRGSGETALTVDAETSIRDIKEIHELKDQIQDVETKYNQNLKEVKDALTEVEEKYRKAMVSNAQLDNEKNNLMYQVDTLKDSLMELEELLSESKREFGEKVKEYEREKHAHSMLQFQFNEMKEMLKQSEELLNEIRQLRMKQDGFVREVSDLQETVEWKDKKIAALERQKEYTDAIRIERDELREEVVQLKDILKKHGIVLGPDLNINGDVGETTVDGTPSMDPASQLAQNSQTSPTEGNSMLGNTEETHLRSSGEEEVDPEQQQEMHEEAKENHLSFDKTPCADVTLEITSEEQPAEEQHTCLPRHEDHTGENSLSKDLDVDIKDSATIETKDIIVCSPEQIQPDTCPEENVPETQISEGATNPGLDQTEIKSSRVHTQSDVREACDDLSGRQGSKKEVVIEEGSPNEFTFSEPSTQTHQEPEKVEEAENDEAEEEPSKSQAQGTTSTGKKKKKKKRGKKKAGSHDNKNEQKEKCKTEKDRESAAGENRCITVNETIGESKTDENEQNKQGPEKVAAEDKKEPTEILSATETLKEAIIDHNSNEGQTLELKTVEEEIMESPTETAGQERIDHVMDEQNEETASVEPVEPTRDDTTHECRKEDSQQTETEKEEEVESIQNSEQEAKLSTNVINNDGDDREYTLSVDNSKGEDTFTNDIINTETESVEVGGECVDEMKSECTATNSLELTRNENTEAESHGGDVAADEAESTAPSPDDFTGFKSSFDSQPSAAMNSACNDPPVGFSGNVPNEADDGEPVIETQEECCTVSPTFKDDTSESKQDGAGREETNGDSKEPGDVVHSDSECVTQNPETRLLKEEDHLDYVDSKTLQYDDQIDESNTEMSLKTEDASPSTETASPVKQKADAAEHPDHKNQPNKEESEPIVCIVAEPQHEFNKDKCENNDCSQPVQPNSDEEDGEDEEGRSFDFDDMDMEAAIVSDPHSDQELEEGVEVKQDESSAGLCQSNAESNGNTADSRDETCEVKKCTHVDALPQEQPKLDNVCADPQVILTEDGVAEAGSSLVEEGLDAVKHELQEENLDLAKSADQVAINKEAPPSGRDVKKSSKKGKGKGKEDCKMS</sequence>
<feature type="compositionally biased region" description="Basic and acidic residues" evidence="4">
    <location>
        <begin position="621"/>
        <end position="634"/>
    </location>
</feature>
<feature type="compositionally biased region" description="Basic residues" evidence="4">
    <location>
        <begin position="806"/>
        <end position="819"/>
    </location>
</feature>
<feature type="compositionally biased region" description="Basic and acidic residues" evidence="4">
    <location>
        <begin position="1170"/>
        <end position="1182"/>
    </location>
</feature>
<evidence type="ECO:0000256" key="2">
    <source>
        <dbReference type="ARBA" id="ARBA00023054"/>
    </source>
</evidence>
<feature type="region of interest" description="Disordered" evidence="4">
    <location>
        <begin position="251"/>
        <end position="278"/>
    </location>
</feature>
<evidence type="ECO:0000313" key="5">
    <source>
        <dbReference type="Proteomes" id="UP000515145"/>
    </source>
</evidence>
<dbReference type="InterPro" id="IPR019139">
    <property type="entry name" value="LRRFIP1/2"/>
</dbReference>
<feature type="compositionally biased region" description="Basic and acidic residues" evidence="4">
    <location>
        <begin position="1297"/>
        <end position="1313"/>
    </location>
</feature>
<feature type="region of interest" description="Disordered" evidence="4">
    <location>
        <begin position="696"/>
        <end position="881"/>
    </location>
</feature>
<feature type="region of interest" description="Disordered" evidence="4">
    <location>
        <begin position="91"/>
        <end position="160"/>
    </location>
</feature>
<feature type="compositionally biased region" description="Basic and acidic residues" evidence="4">
    <location>
        <begin position="726"/>
        <end position="757"/>
    </location>
</feature>
<feature type="compositionally biased region" description="Low complexity" evidence="4">
    <location>
        <begin position="259"/>
        <end position="278"/>
    </location>
</feature>
<feature type="region of interest" description="Disordered" evidence="4">
    <location>
        <begin position="913"/>
        <end position="1010"/>
    </location>
</feature>
<feature type="compositionally biased region" description="Polar residues" evidence="4">
    <location>
        <begin position="1259"/>
        <end position="1268"/>
    </location>
</feature>
<dbReference type="Pfam" id="PF09738">
    <property type="entry name" value="LRRFIP"/>
    <property type="match status" value="2"/>
</dbReference>
<feature type="compositionally biased region" description="Polar residues" evidence="4">
    <location>
        <begin position="583"/>
        <end position="602"/>
    </location>
</feature>
<feature type="compositionally biased region" description="Basic and acidic residues" evidence="4">
    <location>
        <begin position="1128"/>
        <end position="1160"/>
    </location>
</feature>
<feature type="compositionally biased region" description="Polar residues" evidence="4">
    <location>
        <begin position="974"/>
        <end position="989"/>
    </location>
</feature>
<evidence type="ECO:0000313" key="6">
    <source>
        <dbReference type="RefSeq" id="XP_028249724.1"/>
    </source>
</evidence>
<organism evidence="5 6">
    <name type="scientific">Parambassis ranga</name>
    <name type="common">Indian glassy fish</name>
    <dbReference type="NCBI Taxonomy" id="210632"/>
    <lineage>
        <taxon>Eukaryota</taxon>
        <taxon>Metazoa</taxon>
        <taxon>Chordata</taxon>
        <taxon>Craniata</taxon>
        <taxon>Vertebrata</taxon>
        <taxon>Euteleostomi</taxon>
        <taxon>Actinopterygii</taxon>
        <taxon>Neopterygii</taxon>
        <taxon>Teleostei</taxon>
        <taxon>Neoteleostei</taxon>
        <taxon>Acanthomorphata</taxon>
        <taxon>Ovalentaria</taxon>
        <taxon>Ambassidae</taxon>
        <taxon>Parambassis</taxon>
    </lineage>
</organism>
<protein>
    <submittedName>
        <fullName evidence="6">Uncharacterized protein lrrfip1a isoform X1</fullName>
    </submittedName>
</protein>
<feature type="compositionally biased region" description="Polar residues" evidence="4">
    <location>
        <begin position="1317"/>
        <end position="1330"/>
    </location>
</feature>
<comment type="similarity">
    <text evidence="1">Belongs to the LRRFIP family.</text>
</comment>
<evidence type="ECO:0000256" key="1">
    <source>
        <dbReference type="ARBA" id="ARBA00008275"/>
    </source>
</evidence>
<feature type="compositionally biased region" description="Polar residues" evidence="4">
    <location>
        <begin position="1077"/>
        <end position="1093"/>
    </location>
</feature>
<dbReference type="GO" id="GO:0000981">
    <property type="term" value="F:DNA-binding transcription factor activity, RNA polymerase II-specific"/>
    <property type="evidence" value="ECO:0007669"/>
    <property type="project" value="TreeGrafter"/>
</dbReference>
<keyword evidence="5" id="KW-1185">Reference proteome</keyword>
<feature type="region of interest" description="Disordered" evidence="4">
    <location>
        <begin position="650"/>
        <end position="678"/>
    </location>
</feature>
<feature type="region of interest" description="Disordered" evidence="4">
    <location>
        <begin position="560"/>
        <end position="637"/>
    </location>
</feature>
<feature type="region of interest" description="Disordered" evidence="4">
    <location>
        <begin position="1038"/>
        <end position="1335"/>
    </location>
</feature>
<feature type="region of interest" description="Disordered" evidence="4">
    <location>
        <begin position="1"/>
        <end position="22"/>
    </location>
</feature>
<feature type="compositionally biased region" description="Acidic residues" evidence="4">
    <location>
        <begin position="1269"/>
        <end position="1289"/>
    </location>
</feature>
<keyword evidence="2 3" id="KW-0175">Coiled coil</keyword>
<feature type="compositionally biased region" description="Basic and acidic residues" evidence="4">
    <location>
        <begin position="923"/>
        <end position="932"/>
    </location>
</feature>
<dbReference type="RefSeq" id="XP_028249724.1">
    <property type="nucleotide sequence ID" value="XM_028393923.1"/>
</dbReference>
<dbReference type="OrthoDB" id="10028421at2759"/>
<feature type="compositionally biased region" description="Basic residues" evidence="4">
    <location>
        <begin position="136"/>
        <end position="150"/>
    </location>
</feature>
<dbReference type="PANTHER" id="PTHR19212:SF5">
    <property type="entry name" value="LEUCINE-RICH REPEAT FLIGHTLESS-INTERACTING PROTEIN 1"/>
    <property type="match status" value="1"/>
</dbReference>
<feature type="compositionally biased region" description="Basic and acidic residues" evidence="4">
    <location>
        <begin position="820"/>
        <end position="841"/>
    </location>
</feature>
<dbReference type="Gene3D" id="1.20.5.4090">
    <property type="match status" value="1"/>
</dbReference>
<feature type="compositionally biased region" description="Polar residues" evidence="4">
    <location>
        <begin position="1206"/>
        <end position="1215"/>
    </location>
</feature>
<dbReference type="Proteomes" id="UP000515145">
    <property type="component" value="Chromosome 21"/>
</dbReference>
<proteinExistence type="inferred from homology"/>
<feature type="compositionally biased region" description="Basic and acidic residues" evidence="4">
    <location>
        <begin position="654"/>
        <end position="678"/>
    </location>
</feature>
<reference evidence="6" key="1">
    <citation type="submission" date="2025-08" db="UniProtKB">
        <authorList>
            <consortium name="RefSeq"/>
        </authorList>
    </citation>
    <scope>IDENTIFICATION</scope>
</reference>
<gene>
    <name evidence="6" type="primary">lrrfip1a</name>
</gene>
<dbReference type="CTD" id="407677"/>
<evidence type="ECO:0000256" key="3">
    <source>
        <dbReference type="SAM" id="Coils"/>
    </source>
</evidence>
<feature type="region of interest" description="Disordered" evidence="4">
    <location>
        <begin position="1397"/>
        <end position="1435"/>
    </location>
</feature>
<name>A0A6P7HME2_9TELE</name>
<dbReference type="GeneID" id="114426491"/>